<dbReference type="InterPro" id="IPR052895">
    <property type="entry name" value="HetReg/Transcr_Mod"/>
</dbReference>
<dbReference type="Pfam" id="PF26639">
    <property type="entry name" value="Het-6_barrel"/>
    <property type="match status" value="1"/>
</dbReference>
<gene>
    <name evidence="2" type="ORF">BP5796_12282</name>
</gene>
<dbReference type="AlphaFoldDB" id="A0A3D8Q939"/>
<evidence type="ECO:0000313" key="2">
    <source>
        <dbReference type="EMBL" id="RDW58352.1"/>
    </source>
</evidence>
<reference evidence="2 3" key="1">
    <citation type="journal article" date="2018" name="IMA Fungus">
        <title>IMA Genome-F 9: Draft genome sequence of Annulohypoxylon stygium, Aspergillus mulundensis, Berkeleyomyces basicola (syn. Thielaviopsis basicola), Ceratocystis smalleyi, two Cercospora beticola strains, Coleophoma cylindrospora, Fusarium fracticaudum, Phialophora cf. hyalina, and Morchella septimelata.</title>
        <authorList>
            <person name="Wingfield B.D."/>
            <person name="Bills G.F."/>
            <person name="Dong Y."/>
            <person name="Huang W."/>
            <person name="Nel W.J."/>
            <person name="Swalarsk-Parry B.S."/>
            <person name="Vaghefi N."/>
            <person name="Wilken P.M."/>
            <person name="An Z."/>
            <person name="de Beer Z.W."/>
            <person name="De Vos L."/>
            <person name="Chen L."/>
            <person name="Duong T.A."/>
            <person name="Gao Y."/>
            <person name="Hammerbacher A."/>
            <person name="Kikkert J.R."/>
            <person name="Li Y."/>
            <person name="Li H."/>
            <person name="Li K."/>
            <person name="Li Q."/>
            <person name="Liu X."/>
            <person name="Ma X."/>
            <person name="Naidoo K."/>
            <person name="Pethybridge S.J."/>
            <person name="Sun J."/>
            <person name="Steenkamp E.T."/>
            <person name="van der Nest M.A."/>
            <person name="van Wyk S."/>
            <person name="Wingfield M.J."/>
            <person name="Xiong C."/>
            <person name="Yue Q."/>
            <person name="Zhang X."/>
        </authorList>
    </citation>
    <scope>NUCLEOTIDE SEQUENCE [LARGE SCALE GENOMIC DNA]</scope>
    <source>
        <strain evidence="2 3">BP5796</strain>
    </source>
</reference>
<dbReference type="InterPro" id="IPR010730">
    <property type="entry name" value="HET"/>
</dbReference>
<dbReference type="PANTHER" id="PTHR24148:SF64">
    <property type="entry name" value="HETEROKARYON INCOMPATIBILITY DOMAIN-CONTAINING PROTEIN"/>
    <property type="match status" value="1"/>
</dbReference>
<dbReference type="OrthoDB" id="2157530at2759"/>
<dbReference type="EMBL" id="PDLN01000021">
    <property type="protein sequence ID" value="RDW58352.1"/>
    <property type="molecule type" value="Genomic_DNA"/>
</dbReference>
<protein>
    <recommendedName>
        <fullName evidence="1">Heterokaryon incompatibility domain-containing protein</fullName>
    </recommendedName>
</protein>
<keyword evidence="3" id="KW-1185">Reference proteome</keyword>
<evidence type="ECO:0000313" key="3">
    <source>
        <dbReference type="Proteomes" id="UP000256328"/>
    </source>
</evidence>
<evidence type="ECO:0000259" key="1">
    <source>
        <dbReference type="Pfam" id="PF06985"/>
    </source>
</evidence>
<accession>A0A3D8Q939</accession>
<name>A0A3D8Q939_9HELO</name>
<sequence length="667" mass="75891">MGKKRDSLKALFKLPSRSPRVYQYTALPLDGAIRLLELKPAVSRQQAIHCSLSETRLSPEIQYEALSYVWGSDELSETLSLPGGHLKITASLASALKGLRLDNKPRTLWVDAVCINQSDDLEKGSQVAKMASIYRNASGVLAWLGEDAEHAPVDMQAIASLAQKAKGLGLGDSLEGQRDILMAWLRRDTTAFTQTMDFMTVAEQANFSRFYGSDWFTRMWIVQEVLLATRLTLFRGSKSISWENFERVMMCLHTIRDAIHLSVPDADSFVKHAWNLIVVRNHYDSSPEREADPRLDFDYYFNQLRRRDCKDDRDRVYALRSLLPENSDLIITPDYENSTVDVFTDLARQQLQHGHMEIFFQAGLCRNLTDTFQEIMPYNFPPSEPVPSWVPDYRKNITYIGWTPYFGDNSSFLPDPTIAPSCALSVDNPRGISINGTFLDPVEAAFAFPFVHDGNLRADHPKIFFMIRTGLKWLYEKCMAHYSSRSYPNGEDPTSAFAYALLGGGTSEKYKEAFRSGVEDQVQTPLEVWQAYQEQCLSEEGGLYQEMMKEVEYSGPARRVNGIRQDWYENSTHSGKAWELTHYLKVLFRYHVFFTTNQGYIGLAPLGTKRSTDAIVFIDGLKVPFVLRNVAEAKWKLVGPCYMHGMVDAEVARTNERFGARLTFLLI</sequence>
<proteinExistence type="predicted"/>
<dbReference type="Proteomes" id="UP000256328">
    <property type="component" value="Unassembled WGS sequence"/>
</dbReference>
<comment type="caution">
    <text evidence="2">The sequence shown here is derived from an EMBL/GenBank/DDBJ whole genome shotgun (WGS) entry which is preliminary data.</text>
</comment>
<feature type="domain" description="Heterokaryon incompatibility" evidence="1">
    <location>
        <begin position="63"/>
        <end position="224"/>
    </location>
</feature>
<organism evidence="2 3">
    <name type="scientific">Coleophoma crateriformis</name>
    <dbReference type="NCBI Taxonomy" id="565419"/>
    <lineage>
        <taxon>Eukaryota</taxon>
        <taxon>Fungi</taxon>
        <taxon>Dikarya</taxon>
        <taxon>Ascomycota</taxon>
        <taxon>Pezizomycotina</taxon>
        <taxon>Leotiomycetes</taxon>
        <taxon>Helotiales</taxon>
        <taxon>Dermateaceae</taxon>
        <taxon>Coleophoma</taxon>
    </lineage>
</organism>
<dbReference type="Pfam" id="PF06985">
    <property type="entry name" value="HET"/>
    <property type="match status" value="1"/>
</dbReference>
<dbReference type="PANTHER" id="PTHR24148">
    <property type="entry name" value="ANKYRIN REPEAT DOMAIN-CONTAINING PROTEIN 39 HOMOLOG-RELATED"/>
    <property type="match status" value="1"/>
</dbReference>